<evidence type="ECO:0000256" key="1">
    <source>
        <dbReference type="SAM" id="Coils"/>
    </source>
</evidence>
<dbReference type="EMBL" id="LR031873">
    <property type="protein sequence ID" value="VDD09349.1"/>
    <property type="molecule type" value="Genomic_DNA"/>
</dbReference>
<feature type="region of interest" description="Disordered" evidence="2">
    <location>
        <begin position="216"/>
        <end position="237"/>
    </location>
</feature>
<feature type="region of interest" description="Disordered" evidence="2">
    <location>
        <begin position="1"/>
        <end position="30"/>
    </location>
</feature>
<protein>
    <submittedName>
        <fullName evidence="3">Uncharacterized protein</fullName>
    </submittedName>
</protein>
<evidence type="ECO:0000256" key="2">
    <source>
        <dbReference type="SAM" id="MobiDB-lite"/>
    </source>
</evidence>
<reference evidence="3" key="1">
    <citation type="submission" date="2018-11" db="EMBL/GenBank/DDBJ databases">
        <authorList>
            <consortium name="Genoscope - CEA"/>
            <person name="William W."/>
        </authorList>
    </citation>
    <scope>NUCLEOTIDE SEQUENCE</scope>
</reference>
<gene>
    <name evidence="3" type="ORF">BOLC4T24800H</name>
</gene>
<accession>A0A3P6CPA7</accession>
<sequence>MSFSPSEKKSYDVEMGEANSALPTPRDCPDAVPRRKGVGFSLRCQLSFLHPRCRPRLEETRLALQLRPSRRGDVPLAQKGSPRDLCRNIVPRFFVSLIDGMLSDCGSDIERSTRGLAESREALKQAEAALKSTEAAHAAELSQLEVWVSDLERDLGKSASALFKLKKEKKSKASEVCCLQREIQNQEESRTVVSRVDFHARLTRMAVLLPTGTLTRSSLSCSSSAPSRRVRERPRGKAPWLKKVGCCERERKQQAARRRWL</sequence>
<dbReference type="AlphaFoldDB" id="A0A3P6CPA7"/>
<feature type="coiled-coil region" evidence="1">
    <location>
        <begin position="109"/>
        <end position="143"/>
    </location>
</feature>
<feature type="compositionally biased region" description="Basic and acidic residues" evidence="2">
    <location>
        <begin position="1"/>
        <end position="12"/>
    </location>
</feature>
<name>A0A3P6CPA7_BRAOL</name>
<evidence type="ECO:0000313" key="3">
    <source>
        <dbReference type="EMBL" id="VDD09349.1"/>
    </source>
</evidence>
<organism evidence="3">
    <name type="scientific">Brassica oleracea</name>
    <name type="common">Wild cabbage</name>
    <dbReference type="NCBI Taxonomy" id="3712"/>
    <lineage>
        <taxon>Eukaryota</taxon>
        <taxon>Viridiplantae</taxon>
        <taxon>Streptophyta</taxon>
        <taxon>Embryophyta</taxon>
        <taxon>Tracheophyta</taxon>
        <taxon>Spermatophyta</taxon>
        <taxon>Magnoliopsida</taxon>
        <taxon>eudicotyledons</taxon>
        <taxon>Gunneridae</taxon>
        <taxon>Pentapetalae</taxon>
        <taxon>rosids</taxon>
        <taxon>malvids</taxon>
        <taxon>Brassicales</taxon>
        <taxon>Brassicaceae</taxon>
        <taxon>Brassiceae</taxon>
        <taxon>Brassica</taxon>
    </lineage>
</organism>
<feature type="compositionally biased region" description="Low complexity" evidence="2">
    <location>
        <begin position="216"/>
        <end position="227"/>
    </location>
</feature>
<proteinExistence type="predicted"/>
<keyword evidence="1" id="KW-0175">Coiled coil</keyword>